<dbReference type="Pfam" id="PF00071">
    <property type="entry name" value="Ras"/>
    <property type="match status" value="1"/>
</dbReference>
<dbReference type="PANTHER" id="PTHR47981">
    <property type="entry name" value="RAB FAMILY"/>
    <property type="match status" value="1"/>
</dbReference>
<evidence type="ECO:0000256" key="3">
    <source>
        <dbReference type="ARBA" id="ARBA00023134"/>
    </source>
</evidence>
<sequence length="276" mass="31084">MPVSQGESSSAQMCTTKKQLLLKILVIGDVGTGKSSIVRRYVHNLFNHYYKATVGVDFAMKVLVWEVDTLLRLQIWDISGQDRFGNMTRVYYKDAHGALIVVDSTRKATYEGALRWKADLDNKVTLANGKPVPAVLVANKCDIENNVTDEMLAESCKKESFIGAFRTSAKDNIGIEESFRFLAQHVVAIEKQGQYEIPVFQRDGNVRKLGSSLAADSKRTRIFEAEKSRDQDMVKELQQSTYAQPLDSKREDSNLSDEDEQYPFGLLVTGRSTRKE</sequence>
<dbReference type="GO" id="GO:0005770">
    <property type="term" value="C:late endosome"/>
    <property type="evidence" value="ECO:0007669"/>
    <property type="project" value="TreeGrafter"/>
</dbReference>
<comment type="function">
    <text evidence="6">The small GTPases Rab are key regulators in vesicle trafficking.</text>
</comment>
<keyword evidence="2 6" id="KW-0547">Nucleotide-binding</keyword>
<evidence type="ECO:0000256" key="6">
    <source>
        <dbReference type="RuleBase" id="RU367128"/>
    </source>
</evidence>
<keyword evidence="9" id="KW-1185">Reference proteome</keyword>
<keyword evidence="4 6" id="KW-0449">Lipoprotein</keyword>
<dbReference type="SMART" id="SM00175">
    <property type="entry name" value="RAB"/>
    <property type="match status" value="1"/>
</dbReference>
<evidence type="ECO:0000256" key="7">
    <source>
        <dbReference type="SAM" id="MobiDB-lite"/>
    </source>
</evidence>
<organism evidence="8 9">
    <name type="scientific">Toxocara canis</name>
    <name type="common">Canine roundworm</name>
    <dbReference type="NCBI Taxonomy" id="6265"/>
    <lineage>
        <taxon>Eukaryota</taxon>
        <taxon>Metazoa</taxon>
        <taxon>Ecdysozoa</taxon>
        <taxon>Nematoda</taxon>
        <taxon>Chromadorea</taxon>
        <taxon>Rhabditida</taxon>
        <taxon>Spirurina</taxon>
        <taxon>Ascaridomorpha</taxon>
        <taxon>Ascaridoidea</taxon>
        <taxon>Toxocaridae</taxon>
        <taxon>Toxocara</taxon>
    </lineage>
</organism>
<dbReference type="CDD" id="cd04107">
    <property type="entry name" value="Rab32_Rab38"/>
    <property type="match status" value="1"/>
</dbReference>
<evidence type="ECO:0000313" key="9">
    <source>
        <dbReference type="Proteomes" id="UP000031036"/>
    </source>
</evidence>
<accession>A0A0B2V5E6</accession>
<dbReference type="GO" id="GO:0008333">
    <property type="term" value="P:endosome to lysosome transport"/>
    <property type="evidence" value="ECO:0007669"/>
    <property type="project" value="TreeGrafter"/>
</dbReference>
<dbReference type="SMART" id="SM00174">
    <property type="entry name" value="RHO"/>
    <property type="match status" value="1"/>
</dbReference>
<dbReference type="SUPFAM" id="SSF52540">
    <property type="entry name" value="P-loop containing nucleoside triphosphate hydrolases"/>
    <property type="match status" value="1"/>
</dbReference>
<dbReference type="GO" id="GO:0005525">
    <property type="term" value="F:GTP binding"/>
    <property type="evidence" value="ECO:0007669"/>
    <property type="project" value="UniProtKB-UniRule"/>
</dbReference>
<dbReference type="GO" id="GO:0090385">
    <property type="term" value="P:phagosome-lysosome fusion"/>
    <property type="evidence" value="ECO:0007669"/>
    <property type="project" value="TreeGrafter"/>
</dbReference>
<dbReference type="PROSITE" id="PS51421">
    <property type="entry name" value="RAS"/>
    <property type="match status" value="1"/>
</dbReference>
<dbReference type="EMBL" id="JPKZ01002563">
    <property type="protein sequence ID" value="KHN76210.1"/>
    <property type="molecule type" value="Genomic_DNA"/>
</dbReference>
<dbReference type="SMART" id="SM00173">
    <property type="entry name" value="RAS"/>
    <property type="match status" value="1"/>
</dbReference>
<dbReference type="STRING" id="6265.A0A0B2V5E6"/>
<dbReference type="GO" id="GO:0005764">
    <property type="term" value="C:lysosome"/>
    <property type="evidence" value="ECO:0007669"/>
    <property type="project" value="TreeGrafter"/>
</dbReference>
<comment type="similarity">
    <text evidence="1 6">Belongs to the small GTPase superfamily. Rab family.</text>
</comment>
<name>A0A0B2V5E6_TOXCA</name>
<dbReference type="Proteomes" id="UP000031036">
    <property type="component" value="Unassembled WGS sequence"/>
</dbReference>
<evidence type="ECO:0000256" key="5">
    <source>
        <dbReference type="ARBA" id="ARBA00023289"/>
    </source>
</evidence>
<evidence type="ECO:0000256" key="1">
    <source>
        <dbReference type="ARBA" id="ARBA00006270"/>
    </source>
</evidence>
<keyword evidence="5 6" id="KW-0636">Prenylation</keyword>
<dbReference type="SMART" id="SM00176">
    <property type="entry name" value="RAN"/>
    <property type="match status" value="1"/>
</dbReference>
<dbReference type="NCBIfam" id="TIGR00231">
    <property type="entry name" value="small_GTP"/>
    <property type="match status" value="1"/>
</dbReference>
<dbReference type="OMA" id="ARRKLCC"/>
<dbReference type="Gene3D" id="3.40.50.300">
    <property type="entry name" value="P-loop containing nucleotide triphosphate hydrolases"/>
    <property type="match status" value="1"/>
</dbReference>
<dbReference type="FunFam" id="3.40.50.300:FF:000222">
    <property type="entry name" value="RAB32, member RAS oncogene family"/>
    <property type="match status" value="1"/>
</dbReference>
<reference evidence="8 9" key="1">
    <citation type="submission" date="2014-11" db="EMBL/GenBank/DDBJ databases">
        <title>Genetic blueprint of the zoonotic pathogen Toxocara canis.</title>
        <authorList>
            <person name="Zhu X.-Q."/>
            <person name="Korhonen P.K."/>
            <person name="Cai H."/>
            <person name="Young N.D."/>
            <person name="Nejsum P."/>
            <person name="von Samson-Himmelstjerna G."/>
            <person name="Boag P.R."/>
            <person name="Tan P."/>
            <person name="Li Q."/>
            <person name="Min J."/>
            <person name="Yang Y."/>
            <person name="Wang X."/>
            <person name="Fang X."/>
            <person name="Hall R.S."/>
            <person name="Hofmann A."/>
            <person name="Sternberg P.W."/>
            <person name="Jex A.R."/>
            <person name="Gasser R.B."/>
        </authorList>
    </citation>
    <scope>NUCLEOTIDE SEQUENCE [LARGE SCALE GENOMIC DNA]</scope>
    <source>
        <strain evidence="8">PN_DK_2014</strain>
    </source>
</reference>
<dbReference type="InterPro" id="IPR027417">
    <property type="entry name" value="P-loop_NTPase"/>
</dbReference>
<dbReference type="InterPro" id="IPR001806">
    <property type="entry name" value="Small_GTPase"/>
</dbReference>
<dbReference type="GO" id="GO:0005802">
    <property type="term" value="C:trans-Golgi network"/>
    <property type="evidence" value="ECO:0007669"/>
    <property type="project" value="UniProtKB-UniRule"/>
</dbReference>
<feature type="region of interest" description="Disordered" evidence="7">
    <location>
        <begin position="227"/>
        <end position="276"/>
    </location>
</feature>
<dbReference type="SMR" id="A0A0B2V5E6"/>
<dbReference type="AlphaFoldDB" id="A0A0B2V5E6"/>
<evidence type="ECO:0000256" key="4">
    <source>
        <dbReference type="ARBA" id="ARBA00023288"/>
    </source>
</evidence>
<protein>
    <recommendedName>
        <fullName evidence="6">Ras-related protein Rab</fullName>
    </recommendedName>
</protein>
<comment type="subcellular location">
    <subcellularLocation>
        <location evidence="6">Membrane</location>
        <topology evidence="6">Lipid-anchor</topology>
    </subcellularLocation>
</comment>
<dbReference type="GO" id="GO:0016020">
    <property type="term" value="C:membrane"/>
    <property type="evidence" value="ECO:0007669"/>
    <property type="project" value="UniProtKB-SubCell"/>
</dbReference>
<evidence type="ECO:0000256" key="2">
    <source>
        <dbReference type="ARBA" id="ARBA00022741"/>
    </source>
</evidence>
<dbReference type="PRINTS" id="PR00449">
    <property type="entry name" value="RASTRNSFRMNG"/>
</dbReference>
<proteinExistence type="inferred from homology"/>
<dbReference type="OrthoDB" id="1436450at2759"/>
<evidence type="ECO:0000313" key="8">
    <source>
        <dbReference type="EMBL" id="KHN76210.1"/>
    </source>
</evidence>
<comment type="caution">
    <text evidence="8">The sequence shown here is derived from an EMBL/GenBank/DDBJ whole genome shotgun (WGS) entry which is preliminary data.</text>
</comment>
<dbReference type="PANTHER" id="PTHR47981:SF39">
    <property type="entry name" value="RAS-RELATED PROTEIN RAB"/>
    <property type="match status" value="1"/>
</dbReference>
<gene>
    <name evidence="8" type="primary">Rab32</name>
    <name evidence="8" type="ORF">Tcan_03008</name>
</gene>
<dbReference type="InterPro" id="IPR030697">
    <property type="entry name" value="Rab29/Rab38/Rab32"/>
</dbReference>
<keyword evidence="3 6" id="KW-0342">GTP-binding</keyword>
<dbReference type="GO" id="GO:0045335">
    <property type="term" value="C:phagocytic vesicle"/>
    <property type="evidence" value="ECO:0007669"/>
    <property type="project" value="TreeGrafter"/>
</dbReference>
<dbReference type="GO" id="GO:0003924">
    <property type="term" value="F:GTPase activity"/>
    <property type="evidence" value="ECO:0007669"/>
    <property type="project" value="UniProtKB-UniRule"/>
</dbReference>
<dbReference type="PROSITE" id="PS51419">
    <property type="entry name" value="RAB"/>
    <property type="match status" value="1"/>
</dbReference>
<dbReference type="InterPro" id="IPR005225">
    <property type="entry name" value="Small_GTP-bd"/>
</dbReference>
<keyword evidence="6" id="KW-0472">Membrane</keyword>